<dbReference type="GO" id="GO:0008270">
    <property type="term" value="F:zinc ion binding"/>
    <property type="evidence" value="ECO:0007669"/>
    <property type="project" value="UniProtKB-UniRule"/>
</dbReference>
<gene>
    <name evidence="12" type="ORF">CLUMA_CG009458</name>
</gene>
<keyword evidence="3" id="KW-0677">Repeat</keyword>
<evidence type="ECO:0000259" key="11">
    <source>
        <dbReference type="PROSITE" id="PS51915"/>
    </source>
</evidence>
<dbReference type="Gene3D" id="3.30.160.60">
    <property type="entry name" value="Classic Zinc Finger"/>
    <property type="match status" value="10"/>
</dbReference>
<comment type="subcellular location">
    <subcellularLocation>
        <location evidence="1">Nucleus</location>
    </subcellularLocation>
</comment>
<evidence type="ECO:0000256" key="7">
    <source>
        <dbReference type="PROSITE-ProRule" id="PRU00042"/>
    </source>
</evidence>
<dbReference type="AlphaFoldDB" id="A0A1J1I8G4"/>
<proteinExistence type="predicted"/>
<evidence type="ECO:0000256" key="9">
    <source>
        <dbReference type="SAM" id="MobiDB-lite"/>
    </source>
</evidence>
<evidence type="ECO:0000256" key="4">
    <source>
        <dbReference type="ARBA" id="ARBA00022771"/>
    </source>
</evidence>
<feature type="binding site" evidence="8">
    <location>
        <position position="33"/>
    </location>
    <ligand>
        <name>Zn(2+)</name>
        <dbReference type="ChEBI" id="CHEBI:29105"/>
    </ligand>
</feature>
<feature type="binding site" evidence="8">
    <location>
        <position position="76"/>
    </location>
    <ligand>
        <name>Zn(2+)</name>
        <dbReference type="ChEBI" id="CHEBI:29105"/>
    </ligand>
</feature>
<dbReference type="OrthoDB" id="3565419at2759"/>
<dbReference type="GO" id="GO:0000978">
    <property type="term" value="F:RNA polymerase II cis-regulatory region sequence-specific DNA binding"/>
    <property type="evidence" value="ECO:0007669"/>
    <property type="project" value="TreeGrafter"/>
</dbReference>
<reference evidence="12 13" key="1">
    <citation type="submission" date="2015-04" db="EMBL/GenBank/DDBJ databases">
        <authorList>
            <person name="Syromyatnikov M.Y."/>
            <person name="Popov V.N."/>
        </authorList>
    </citation>
    <scope>NUCLEOTIDE SEQUENCE [LARGE SCALE GENOMIC DNA]</scope>
</reference>
<dbReference type="InterPro" id="IPR012934">
    <property type="entry name" value="Znf_AD"/>
</dbReference>
<keyword evidence="2 8" id="KW-0479">Metal-binding</keyword>
<dbReference type="GO" id="GO:0001228">
    <property type="term" value="F:DNA-binding transcription activator activity, RNA polymerase II-specific"/>
    <property type="evidence" value="ECO:0007669"/>
    <property type="project" value="TreeGrafter"/>
</dbReference>
<feature type="region of interest" description="Disordered" evidence="9">
    <location>
        <begin position="143"/>
        <end position="191"/>
    </location>
</feature>
<dbReference type="PROSITE" id="PS51915">
    <property type="entry name" value="ZAD"/>
    <property type="match status" value="1"/>
</dbReference>
<dbReference type="GO" id="GO:0005634">
    <property type="term" value="C:nucleus"/>
    <property type="evidence" value="ECO:0007669"/>
    <property type="project" value="UniProtKB-SubCell"/>
</dbReference>
<dbReference type="InterPro" id="IPR013087">
    <property type="entry name" value="Znf_C2H2_type"/>
</dbReference>
<dbReference type="PANTHER" id="PTHR24376:SF235">
    <property type="entry name" value="C2H2-TYPE DOMAIN-CONTAINING PROTEIN"/>
    <property type="match status" value="1"/>
</dbReference>
<dbReference type="SMART" id="SM00355">
    <property type="entry name" value="ZnF_C2H2"/>
    <property type="match status" value="23"/>
</dbReference>
<dbReference type="Pfam" id="PF13913">
    <property type="entry name" value="zf-C2HC_2"/>
    <property type="match status" value="3"/>
</dbReference>
<keyword evidence="13" id="KW-1185">Reference proteome</keyword>
<evidence type="ECO:0000256" key="8">
    <source>
        <dbReference type="PROSITE-ProRule" id="PRU01263"/>
    </source>
</evidence>
<evidence type="ECO:0000256" key="2">
    <source>
        <dbReference type="ARBA" id="ARBA00022723"/>
    </source>
</evidence>
<feature type="domain" description="C2H2-type" evidence="10">
    <location>
        <begin position="210"/>
        <end position="237"/>
    </location>
</feature>
<evidence type="ECO:0000313" key="12">
    <source>
        <dbReference type="EMBL" id="CRK96018.1"/>
    </source>
</evidence>
<dbReference type="EMBL" id="CVRI01000043">
    <property type="protein sequence ID" value="CRK96018.1"/>
    <property type="molecule type" value="Genomic_DNA"/>
</dbReference>
<feature type="domain" description="C2H2-type" evidence="10">
    <location>
        <begin position="632"/>
        <end position="659"/>
    </location>
</feature>
<dbReference type="FunFam" id="3.30.160.60:FF:000446">
    <property type="entry name" value="Zinc finger protein"/>
    <property type="match status" value="1"/>
</dbReference>
<accession>A0A1J1I8G4</accession>
<organism evidence="12 13">
    <name type="scientific">Clunio marinus</name>
    <dbReference type="NCBI Taxonomy" id="568069"/>
    <lineage>
        <taxon>Eukaryota</taxon>
        <taxon>Metazoa</taxon>
        <taxon>Ecdysozoa</taxon>
        <taxon>Arthropoda</taxon>
        <taxon>Hexapoda</taxon>
        <taxon>Insecta</taxon>
        <taxon>Pterygota</taxon>
        <taxon>Neoptera</taxon>
        <taxon>Endopterygota</taxon>
        <taxon>Diptera</taxon>
        <taxon>Nematocera</taxon>
        <taxon>Chironomoidea</taxon>
        <taxon>Chironomidae</taxon>
        <taxon>Clunio</taxon>
    </lineage>
</organism>
<dbReference type="PROSITE" id="PS00028">
    <property type="entry name" value="ZINC_FINGER_C2H2_1"/>
    <property type="match status" value="10"/>
</dbReference>
<dbReference type="Proteomes" id="UP000183832">
    <property type="component" value="Unassembled WGS sequence"/>
</dbReference>
<evidence type="ECO:0000256" key="3">
    <source>
        <dbReference type="ARBA" id="ARBA00022737"/>
    </source>
</evidence>
<dbReference type="STRING" id="568069.A0A1J1I8G4"/>
<feature type="domain" description="C2H2-type" evidence="10">
    <location>
        <begin position="439"/>
        <end position="467"/>
    </location>
</feature>
<feature type="compositionally biased region" description="Basic and acidic residues" evidence="9">
    <location>
        <begin position="161"/>
        <end position="174"/>
    </location>
</feature>
<evidence type="ECO:0000256" key="6">
    <source>
        <dbReference type="ARBA" id="ARBA00023242"/>
    </source>
</evidence>
<feature type="domain" description="C2H2-type" evidence="10">
    <location>
        <begin position="831"/>
        <end position="858"/>
    </location>
</feature>
<protein>
    <submittedName>
        <fullName evidence="12">CLUMA_CG009458, isoform A</fullName>
    </submittedName>
</protein>
<dbReference type="Pfam" id="PF00096">
    <property type="entry name" value="zf-C2H2"/>
    <property type="match status" value="5"/>
</dbReference>
<dbReference type="PANTHER" id="PTHR24376">
    <property type="entry name" value="ZINC FINGER PROTEIN"/>
    <property type="match status" value="1"/>
</dbReference>
<evidence type="ECO:0000256" key="1">
    <source>
        <dbReference type="ARBA" id="ARBA00004123"/>
    </source>
</evidence>
<feature type="binding site" evidence="8">
    <location>
        <position position="36"/>
    </location>
    <ligand>
        <name>Zn(2+)</name>
        <dbReference type="ChEBI" id="CHEBI:29105"/>
    </ligand>
</feature>
<dbReference type="PROSITE" id="PS50157">
    <property type="entry name" value="ZINC_FINGER_C2H2_2"/>
    <property type="match status" value="4"/>
</dbReference>
<dbReference type="InterPro" id="IPR036236">
    <property type="entry name" value="Znf_C2H2_sf"/>
</dbReference>
<dbReference type="Gene3D" id="3.40.1800.20">
    <property type="match status" value="1"/>
</dbReference>
<keyword evidence="6" id="KW-0539">Nucleus</keyword>
<dbReference type="SUPFAM" id="SSF57667">
    <property type="entry name" value="beta-beta-alpha zinc fingers"/>
    <property type="match status" value="10"/>
</dbReference>
<name>A0A1J1I8G4_9DIPT</name>
<sequence length="860" mass="101291">MRVKKNILKKQDLNAVVVLEDIFSDFSNCHEKCRLCFKEAAERNSRIQITDDIQNKIHSVLQIHLSYDGIGSDFICSKCENNLNISHQFTFKVNEKLKCYEKFSSKKVEHSDADDELPVPFQENLIKVEDELNLSTEMELVSPMSEIKEESSEDGSPSESEGGKNEETIERQKQDQSNPQFVPRDVGGQVLKNGDTFQRRQYIRDFNSKFHCDICGKTMKTKSNISIHLNIHKEFRTKEFHCHICESSYLSQPGLQRHILKNHEKSKHLTCSLCGIIRMTEKGLENHKLHPCLLPCEICGKMIRKNIVKRHMNEVHCHKEFRTKEFHCHICESSYFSQLGLQKHILKNHEKSKHLTCSLCGRISMTEKALKRHKLRPCRLPCEVCGKMFTMYTIKRHMNGVHFNLKPIKCYICDKIICKNNFAKHMTTHNDLEYRRKDHYCQICGRSFFNKAALKIHTYNVHEKPKHLTCSLCGRICRTEEGLKKHKLRPHYLPCEICGKTFRKDRLKEHLNGVHFKIKRYQCDICGNKFDKKYLARHMTTHLDLEHRRKEFHCQICESSYFDKETLQRHVLSIHERSGLFTCSICSNNFRTEKGLKNHKFRPCRLPCEVCGKMVKKERLKRHLIEAHFQPYQCDICGNKCSSKSVLARHMITHIDLEHRTKEFHCQICEISYFNKKTLRSHTLKYHEKSNHFTCSLCGRIYMTEKGLENHKLRPCRLPCEFCGKMIRKEGLKEHLNGVHFNIKPYQCDICGNKFCKPSLARHMNTHVGLQHRRKEFHCQICESSYFDKAGLKRHILNMHERPSHLTCSICGITCWTKEGLKKHKLRPHRLSCDFCEKRFSTKHSLQIHQNMHRERNLAC</sequence>
<keyword evidence="5 8" id="KW-0862">Zinc</keyword>
<evidence type="ECO:0000256" key="5">
    <source>
        <dbReference type="ARBA" id="ARBA00022833"/>
    </source>
</evidence>
<evidence type="ECO:0000313" key="13">
    <source>
        <dbReference type="Proteomes" id="UP000183832"/>
    </source>
</evidence>
<feature type="binding site" evidence="8">
    <location>
        <position position="79"/>
    </location>
    <ligand>
        <name>Zn(2+)</name>
        <dbReference type="ChEBI" id="CHEBI:29105"/>
    </ligand>
</feature>
<evidence type="ECO:0000259" key="10">
    <source>
        <dbReference type="PROSITE" id="PS50157"/>
    </source>
</evidence>
<feature type="domain" description="ZAD" evidence="11">
    <location>
        <begin position="31"/>
        <end position="103"/>
    </location>
</feature>
<keyword evidence="4 7" id="KW-0863">Zinc-finger</keyword>